<feature type="transmembrane region" description="Helical" evidence="2">
    <location>
        <begin position="321"/>
        <end position="349"/>
    </location>
</feature>
<dbReference type="OrthoDB" id="10587050at2759"/>
<evidence type="ECO:0000259" key="3">
    <source>
        <dbReference type="PROSITE" id="PS50228"/>
    </source>
</evidence>
<feature type="region of interest" description="Disordered" evidence="1">
    <location>
        <begin position="356"/>
        <end position="382"/>
    </location>
</feature>
<dbReference type="Gene3D" id="2.60.120.740">
    <property type="match status" value="1"/>
</dbReference>
<dbReference type="EMBL" id="KB295343">
    <property type="protein sequence ID" value="ELU13288.1"/>
    <property type="molecule type" value="Genomic_DNA"/>
</dbReference>
<name>R7V370_CAPTE</name>
<dbReference type="HOGENOM" id="CLU_029488_4_0_1"/>
<reference evidence="5" key="3">
    <citation type="submission" date="2015-06" db="UniProtKB">
        <authorList>
            <consortium name="EnsemblMetazoa"/>
        </authorList>
    </citation>
    <scope>IDENTIFICATION</scope>
</reference>
<keyword evidence="2" id="KW-0812">Transmembrane</keyword>
<dbReference type="PROSITE" id="PS50228">
    <property type="entry name" value="SUEL_LECTIN"/>
    <property type="match status" value="1"/>
</dbReference>
<dbReference type="InterPro" id="IPR043159">
    <property type="entry name" value="Lectin_gal-bd_sf"/>
</dbReference>
<dbReference type="SUPFAM" id="SSF49854">
    <property type="entry name" value="Spermadhesin, CUB domain"/>
    <property type="match status" value="1"/>
</dbReference>
<dbReference type="EMBL" id="AMQN01005177">
    <property type="status" value="NOT_ANNOTATED_CDS"/>
    <property type="molecule type" value="Genomic_DNA"/>
</dbReference>
<gene>
    <name evidence="4" type="ORF">CAPTEDRAFT_217918</name>
</gene>
<evidence type="ECO:0000256" key="1">
    <source>
        <dbReference type="SAM" id="MobiDB-lite"/>
    </source>
</evidence>
<evidence type="ECO:0000313" key="4">
    <source>
        <dbReference type="EMBL" id="ELU13288.1"/>
    </source>
</evidence>
<dbReference type="InterPro" id="IPR000922">
    <property type="entry name" value="Lectin_gal-bd_dom"/>
</dbReference>
<feature type="domain" description="SUEL-type lectin" evidence="3">
    <location>
        <begin position="23"/>
        <end position="114"/>
    </location>
</feature>
<dbReference type="InterPro" id="IPR035914">
    <property type="entry name" value="Sperma_CUB_dom_sf"/>
</dbReference>
<dbReference type="EnsemblMetazoa" id="CapteT217918">
    <property type="protein sequence ID" value="CapteP217918"/>
    <property type="gene ID" value="CapteG217918"/>
</dbReference>
<dbReference type="AlphaFoldDB" id="R7V370"/>
<organism evidence="4">
    <name type="scientific">Capitella teleta</name>
    <name type="common">Polychaete worm</name>
    <dbReference type="NCBI Taxonomy" id="283909"/>
    <lineage>
        <taxon>Eukaryota</taxon>
        <taxon>Metazoa</taxon>
        <taxon>Spiralia</taxon>
        <taxon>Lophotrochozoa</taxon>
        <taxon>Annelida</taxon>
        <taxon>Polychaeta</taxon>
        <taxon>Sedentaria</taxon>
        <taxon>Scolecida</taxon>
        <taxon>Capitellidae</taxon>
        <taxon>Capitella</taxon>
    </lineage>
</organism>
<keyword evidence="6" id="KW-1185">Reference proteome</keyword>
<proteinExistence type="predicted"/>
<dbReference type="Proteomes" id="UP000014760">
    <property type="component" value="Unassembled WGS sequence"/>
</dbReference>
<keyword evidence="2" id="KW-0472">Membrane</keyword>
<evidence type="ECO:0000313" key="5">
    <source>
        <dbReference type="EnsemblMetazoa" id="CapteP217918"/>
    </source>
</evidence>
<evidence type="ECO:0000313" key="6">
    <source>
        <dbReference type="Proteomes" id="UP000014760"/>
    </source>
</evidence>
<feature type="region of interest" description="Disordered" evidence="1">
    <location>
        <begin position="531"/>
        <end position="551"/>
    </location>
</feature>
<reference evidence="4 6" key="2">
    <citation type="journal article" date="2013" name="Nature">
        <title>Insights into bilaterian evolution from three spiralian genomes.</title>
        <authorList>
            <person name="Simakov O."/>
            <person name="Marletaz F."/>
            <person name="Cho S.J."/>
            <person name="Edsinger-Gonzales E."/>
            <person name="Havlak P."/>
            <person name="Hellsten U."/>
            <person name="Kuo D.H."/>
            <person name="Larsson T."/>
            <person name="Lv J."/>
            <person name="Arendt D."/>
            <person name="Savage R."/>
            <person name="Osoegawa K."/>
            <person name="de Jong P."/>
            <person name="Grimwood J."/>
            <person name="Chapman J.A."/>
            <person name="Shapiro H."/>
            <person name="Aerts A."/>
            <person name="Otillar R.P."/>
            <person name="Terry A.Y."/>
            <person name="Boore J.L."/>
            <person name="Grigoriev I.V."/>
            <person name="Lindberg D.R."/>
            <person name="Seaver E.C."/>
            <person name="Weisblat D.A."/>
            <person name="Putnam N.H."/>
            <person name="Rokhsar D.S."/>
        </authorList>
    </citation>
    <scope>NUCLEOTIDE SEQUENCE</scope>
    <source>
        <strain evidence="4 6">I ESC-2004</strain>
    </source>
</reference>
<dbReference type="GO" id="GO:0030246">
    <property type="term" value="F:carbohydrate binding"/>
    <property type="evidence" value="ECO:0007669"/>
    <property type="project" value="InterPro"/>
</dbReference>
<evidence type="ECO:0000256" key="2">
    <source>
        <dbReference type="SAM" id="Phobius"/>
    </source>
</evidence>
<accession>R7V370</accession>
<keyword evidence="2" id="KW-1133">Transmembrane helix</keyword>
<dbReference type="Gene3D" id="2.60.120.290">
    <property type="entry name" value="Spermadhesin, CUB domain"/>
    <property type="match status" value="1"/>
</dbReference>
<reference evidence="6" key="1">
    <citation type="submission" date="2012-12" db="EMBL/GenBank/DDBJ databases">
        <authorList>
            <person name="Hellsten U."/>
            <person name="Grimwood J."/>
            <person name="Chapman J.A."/>
            <person name="Shapiro H."/>
            <person name="Aerts A."/>
            <person name="Otillar R.P."/>
            <person name="Terry A.Y."/>
            <person name="Boore J.L."/>
            <person name="Simakov O."/>
            <person name="Marletaz F."/>
            <person name="Cho S.-J."/>
            <person name="Edsinger-Gonzales E."/>
            <person name="Havlak P."/>
            <person name="Kuo D.-H."/>
            <person name="Larsson T."/>
            <person name="Lv J."/>
            <person name="Arendt D."/>
            <person name="Savage R."/>
            <person name="Osoegawa K."/>
            <person name="de Jong P."/>
            <person name="Lindberg D.R."/>
            <person name="Seaver E.C."/>
            <person name="Weisblat D.A."/>
            <person name="Putnam N.H."/>
            <person name="Grigoriev I.V."/>
            <person name="Rokhsar D.S."/>
        </authorList>
    </citation>
    <scope>NUCLEOTIDE SEQUENCE</scope>
    <source>
        <strain evidence="6">I ESC-2004</strain>
    </source>
</reference>
<dbReference type="Pfam" id="PF02140">
    <property type="entry name" value="SUEL_Lectin"/>
    <property type="match status" value="1"/>
</dbReference>
<dbReference type="CDD" id="cd22823">
    <property type="entry name" value="Gal_Rha_Lectin"/>
    <property type="match status" value="1"/>
</dbReference>
<dbReference type="PANTHER" id="PTHR46780">
    <property type="entry name" value="PROTEIN EVA-1"/>
    <property type="match status" value="1"/>
</dbReference>
<protein>
    <recommendedName>
        <fullName evidence="3">SUEL-type lectin domain-containing protein</fullName>
    </recommendedName>
</protein>
<sequence>MVHVLDRRQVPKDRLRGRGLQEFCHFEIFNVSCNTHEVIVIKKANYGRMRYGRCVKENVGSESIGCSANVLRQMDSVCSGRTNCTMKVANQQLHDIHSCSKELMAYLEVDYDCVKVAASNIHQCSVFGGQRLQVTDQPGFIHSSTLPESAVRDSSRIQYRAGTQSCPWMLEAQKGQRFNLTLLNFSPPDSTWSSTCKATLNIRDGNTTKQISLCSRERHLKLYLSRHHVVQLFVDGSSDSLRTLNFMLRYEVFGCSDIKKISNASVIRRGDMTEVKCDLTGETFYLTCGGAVWKGELGNCTKAVPLGSEKKKRAKDEGFPYGLLIVIGIGVALGVALGIILLFGILFCLRRRRKPEQPRSHTTDPLLHSETPQESEEAGRESWYSTRAGTGFIVKDVLCPHGLATLARHAPMTGTLPSKQGGHYADSTELQRGISLGESAATLPPPPQNGDLVHYPSPEAPCIRRPRSPGRELDEGPEMQTSFITFKPGTPVKGQQRFIESENAVDLIKDSLPYRQLNPETLVVECTCTLRPNNGHRHPPSDSVEASNKSV</sequence>